<organism evidence="1 2">
    <name type="scientific">Methylobacterium aquaticum</name>
    <dbReference type="NCBI Taxonomy" id="270351"/>
    <lineage>
        <taxon>Bacteria</taxon>
        <taxon>Pseudomonadati</taxon>
        <taxon>Pseudomonadota</taxon>
        <taxon>Alphaproteobacteria</taxon>
        <taxon>Hyphomicrobiales</taxon>
        <taxon>Methylobacteriaceae</taxon>
        <taxon>Methylobacterium</taxon>
    </lineage>
</organism>
<dbReference type="STRING" id="270351.Maq22A_c04840"/>
<gene>
    <name evidence="1" type="ORF">Maq22A_c04840</name>
</gene>
<protein>
    <submittedName>
        <fullName evidence="1">Uncharacterized protein</fullName>
    </submittedName>
</protein>
<reference evidence="1 2" key="1">
    <citation type="journal article" date="2015" name="Genome Announc.">
        <title>Complete Genome Sequence of Methylobacterium aquaticum Strain 22A, Isolated from Racomitrium japonicum Moss.</title>
        <authorList>
            <person name="Tani A."/>
            <person name="Ogura Y."/>
            <person name="Hayashi T."/>
            <person name="Kimbara K."/>
        </authorList>
    </citation>
    <scope>NUCLEOTIDE SEQUENCE [LARGE SCALE GENOMIC DNA]</scope>
    <source>
        <strain evidence="1 2">MA-22A</strain>
    </source>
</reference>
<evidence type="ECO:0000313" key="1">
    <source>
        <dbReference type="EMBL" id="BAQ44374.1"/>
    </source>
</evidence>
<dbReference type="PATRIC" id="fig|270351.10.peg.933"/>
<sequence length="115" mass="12182">MAEPLAMPLDDVHAAWANYCAARSIAEESGAMADGMIAAGAWAAWFHLATGTEAHECVALDAAWEAFEAYANARAYALANRRPDDGRACGRAWAAFLHLFTPAAFQGGPVTRRGA</sequence>
<dbReference type="AlphaFoldDB" id="A0A0C6FH24"/>
<dbReference type="EMBL" id="AP014704">
    <property type="protein sequence ID" value="BAQ44374.1"/>
    <property type="molecule type" value="Genomic_DNA"/>
</dbReference>
<name>A0A0C6FH24_9HYPH</name>
<evidence type="ECO:0000313" key="2">
    <source>
        <dbReference type="Proteomes" id="UP000061432"/>
    </source>
</evidence>
<accession>A0A0C6FH24</accession>
<dbReference type="RefSeq" id="WP_060845900.1">
    <property type="nucleotide sequence ID" value="NZ_AP014704.1"/>
</dbReference>
<reference evidence="2" key="2">
    <citation type="submission" date="2015-01" db="EMBL/GenBank/DDBJ databases">
        <title>Complete genome sequence of Methylobacterium aquaticum strain 22A.</title>
        <authorList>
            <person name="Tani A."/>
            <person name="Ogura Y."/>
            <person name="Hayashi T."/>
        </authorList>
    </citation>
    <scope>NUCLEOTIDE SEQUENCE [LARGE SCALE GENOMIC DNA]</scope>
    <source>
        <strain evidence="2">MA-22A</strain>
    </source>
</reference>
<proteinExistence type="predicted"/>
<dbReference type="Proteomes" id="UP000061432">
    <property type="component" value="Chromosome"/>
</dbReference>
<dbReference type="KEGG" id="maqu:Maq22A_c04840"/>